<name>A0A420DZY2_9FLAO</name>
<keyword evidence="5" id="KW-1185">Reference proteome</keyword>
<dbReference type="Pfam" id="PF06580">
    <property type="entry name" value="His_kinase"/>
    <property type="match status" value="1"/>
</dbReference>
<dbReference type="InterPro" id="IPR025698">
    <property type="entry name" value="2TM_dom"/>
</dbReference>
<evidence type="ECO:0000259" key="3">
    <source>
        <dbReference type="Pfam" id="PF13239"/>
    </source>
</evidence>
<feature type="domain" description="2TM" evidence="3">
    <location>
        <begin position="367"/>
        <end position="445"/>
    </location>
</feature>
<feature type="transmembrane region" description="Helical" evidence="1">
    <location>
        <begin position="378"/>
        <end position="397"/>
    </location>
</feature>
<sequence length="451" mass="52540">MKPSSKKMFKSFKNDVWLCLKLTIVFGIVFTLINQAFSLNEAGLVFLFSGMYSFILGLGNGVINDYLSAKWDWVTQTNQRVWWGIIATVIYTIVAVLGIHYIQYFVIFSNKVENFFTGQFLWMHLFAIILSLGIAAFFHAKGFIVNWKKSIKQETTQHEIVAKTETAKFETLKSQIDPHFLFNSLNVLTSLISENPKQAEKFTTKLSKVYRYVLEQRNKELVPIQEELQFAKTYMELLQMRFEEAVKFTIPEEVSNSELKIVPLSLQLLLENAVKHNVVSASKPLEISIFEEDGFLKIQNNINPKEAIGKSTKVGLRNIADRYGLITDKNVQIINNNKTFTVCLPLLINIKNSIMDTKSLENSNYVKAVERVEKLKEFYQNLVSYCIVIPFLIFINLKTYSRFQWFWFPMIGWGIGLVFHYLEVNNYNLFLGKNWEERKIKELMEEEEKYK</sequence>
<feature type="domain" description="Signal transduction histidine kinase internal region" evidence="2">
    <location>
        <begin position="167"/>
        <end position="245"/>
    </location>
</feature>
<dbReference type="GO" id="GO:0016020">
    <property type="term" value="C:membrane"/>
    <property type="evidence" value="ECO:0007669"/>
    <property type="project" value="InterPro"/>
</dbReference>
<dbReference type="InterPro" id="IPR010559">
    <property type="entry name" value="Sig_transdc_His_kin_internal"/>
</dbReference>
<organism evidence="4 5">
    <name type="scientific">Tenacibaculum lutimaris</name>
    <dbReference type="NCBI Taxonomy" id="285258"/>
    <lineage>
        <taxon>Bacteria</taxon>
        <taxon>Pseudomonadati</taxon>
        <taxon>Bacteroidota</taxon>
        <taxon>Flavobacteriia</taxon>
        <taxon>Flavobacteriales</taxon>
        <taxon>Flavobacteriaceae</taxon>
        <taxon>Tenacibaculum</taxon>
    </lineage>
</organism>
<keyword evidence="1" id="KW-0472">Membrane</keyword>
<feature type="transmembrane region" description="Helical" evidence="1">
    <location>
        <begin position="403"/>
        <end position="422"/>
    </location>
</feature>
<gene>
    <name evidence="4" type="ORF">C8N26_2207</name>
</gene>
<feature type="transmembrane region" description="Helical" evidence="1">
    <location>
        <begin position="120"/>
        <end position="140"/>
    </location>
</feature>
<dbReference type="Pfam" id="PF13239">
    <property type="entry name" value="2TM"/>
    <property type="match status" value="1"/>
</dbReference>
<reference evidence="4 5" key="1">
    <citation type="submission" date="2018-09" db="EMBL/GenBank/DDBJ databases">
        <title>Genomic Encyclopedia of Archaeal and Bacterial Type Strains, Phase II (KMG-II): from individual species to whole genera.</title>
        <authorList>
            <person name="Goeker M."/>
        </authorList>
    </citation>
    <scope>NUCLEOTIDE SEQUENCE [LARGE SCALE GENOMIC DNA]</scope>
    <source>
        <strain evidence="4 5">DSM 16505</strain>
    </source>
</reference>
<dbReference type="EMBL" id="RAQM01000010">
    <property type="protein sequence ID" value="RKF03217.1"/>
    <property type="molecule type" value="Genomic_DNA"/>
</dbReference>
<keyword evidence="4" id="KW-0418">Kinase</keyword>
<dbReference type="PANTHER" id="PTHR34220:SF7">
    <property type="entry name" value="SENSOR HISTIDINE KINASE YPDA"/>
    <property type="match status" value="1"/>
</dbReference>
<accession>A0A420DZY2</accession>
<dbReference type="PANTHER" id="PTHR34220">
    <property type="entry name" value="SENSOR HISTIDINE KINASE YPDA"/>
    <property type="match status" value="1"/>
</dbReference>
<evidence type="ECO:0000313" key="5">
    <source>
        <dbReference type="Proteomes" id="UP000285780"/>
    </source>
</evidence>
<keyword evidence="1" id="KW-0812">Transmembrane</keyword>
<feature type="transmembrane region" description="Helical" evidence="1">
    <location>
        <begin position="43"/>
        <end position="63"/>
    </location>
</feature>
<dbReference type="GO" id="GO:0000155">
    <property type="term" value="F:phosphorelay sensor kinase activity"/>
    <property type="evidence" value="ECO:0007669"/>
    <property type="project" value="InterPro"/>
</dbReference>
<evidence type="ECO:0000259" key="2">
    <source>
        <dbReference type="Pfam" id="PF06580"/>
    </source>
</evidence>
<proteinExistence type="predicted"/>
<keyword evidence="1" id="KW-1133">Transmembrane helix</keyword>
<evidence type="ECO:0000256" key="1">
    <source>
        <dbReference type="SAM" id="Phobius"/>
    </source>
</evidence>
<feature type="transmembrane region" description="Helical" evidence="1">
    <location>
        <begin position="83"/>
        <end position="108"/>
    </location>
</feature>
<dbReference type="InterPro" id="IPR050640">
    <property type="entry name" value="Bact_2-comp_sensor_kinase"/>
</dbReference>
<feature type="transmembrane region" description="Helical" evidence="1">
    <location>
        <begin position="16"/>
        <end position="37"/>
    </location>
</feature>
<keyword evidence="4" id="KW-0808">Transferase</keyword>
<evidence type="ECO:0000313" key="4">
    <source>
        <dbReference type="EMBL" id="RKF03217.1"/>
    </source>
</evidence>
<comment type="caution">
    <text evidence="4">The sequence shown here is derived from an EMBL/GenBank/DDBJ whole genome shotgun (WGS) entry which is preliminary data.</text>
</comment>
<protein>
    <submittedName>
        <fullName evidence="4">Histidine kinase</fullName>
    </submittedName>
</protein>
<dbReference type="Proteomes" id="UP000285780">
    <property type="component" value="Unassembled WGS sequence"/>
</dbReference>
<dbReference type="AlphaFoldDB" id="A0A420DZY2"/>